<proteinExistence type="predicted"/>
<evidence type="ECO:0000313" key="1">
    <source>
        <dbReference type="EMBL" id="PNF31364.1"/>
    </source>
</evidence>
<dbReference type="EMBL" id="NEVH01011881">
    <property type="protein sequence ID" value="PNF31364.1"/>
    <property type="molecule type" value="Genomic_DNA"/>
</dbReference>
<dbReference type="InParanoid" id="A0A2J7QRZ6"/>
<dbReference type="AlphaFoldDB" id="A0A2J7QRZ6"/>
<reference evidence="1 2" key="1">
    <citation type="submission" date="2017-12" db="EMBL/GenBank/DDBJ databases">
        <title>Hemimetabolous genomes reveal molecular basis of termite eusociality.</title>
        <authorList>
            <person name="Harrison M.C."/>
            <person name="Jongepier E."/>
            <person name="Robertson H.M."/>
            <person name="Arning N."/>
            <person name="Bitard-Feildel T."/>
            <person name="Chao H."/>
            <person name="Childers C.P."/>
            <person name="Dinh H."/>
            <person name="Doddapaneni H."/>
            <person name="Dugan S."/>
            <person name="Gowin J."/>
            <person name="Greiner C."/>
            <person name="Han Y."/>
            <person name="Hu H."/>
            <person name="Hughes D.S.T."/>
            <person name="Huylmans A.-K."/>
            <person name="Kemena C."/>
            <person name="Kremer L.P.M."/>
            <person name="Lee S.L."/>
            <person name="Lopez-Ezquerra A."/>
            <person name="Mallet L."/>
            <person name="Monroy-Kuhn J.M."/>
            <person name="Moser A."/>
            <person name="Murali S.C."/>
            <person name="Muzny D.M."/>
            <person name="Otani S."/>
            <person name="Piulachs M.-D."/>
            <person name="Poelchau M."/>
            <person name="Qu J."/>
            <person name="Schaub F."/>
            <person name="Wada-Katsumata A."/>
            <person name="Worley K.C."/>
            <person name="Xie Q."/>
            <person name="Ylla G."/>
            <person name="Poulsen M."/>
            <person name="Gibbs R.A."/>
            <person name="Schal C."/>
            <person name="Richards S."/>
            <person name="Belles X."/>
            <person name="Korb J."/>
            <person name="Bornberg-Bauer E."/>
        </authorList>
    </citation>
    <scope>NUCLEOTIDE SEQUENCE [LARGE SCALE GENOMIC DNA]</scope>
    <source>
        <tissue evidence="1">Whole body</tissue>
    </source>
</reference>
<gene>
    <name evidence="1" type="ORF">B7P43_G10060</name>
</gene>
<organism evidence="1 2">
    <name type="scientific">Cryptotermes secundus</name>
    <dbReference type="NCBI Taxonomy" id="105785"/>
    <lineage>
        <taxon>Eukaryota</taxon>
        <taxon>Metazoa</taxon>
        <taxon>Ecdysozoa</taxon>
        <taxon>Arthropoda</taxon>
        <taxon>Hexapoda</taxon>
        <taxon>Insecta</taxon>
        <taxon>Pterygota</taxon>
        <taxon>Neoptera</taxon>
        <taxon>Polyneoptera</taxon>
        <taxon>Dictyoptera</taxon>
        <taxon>Blattodea</taxon>
        <taxon>Blattoidea</taxon>
        <taxon>Termitoidae</taxon>
        <taxon>Kalotermitidae</taxon>
        <taxon>Cryptotermitinae</taxon>
        <taxon>Cryptotermes</taxon>
    </lineage>
</organism>
<evidence type="ECO:0000313" key="2">
    <source>
        <dbReference type="Proteomes" id="UP000235965"/>
    </source>
</evidence>
<comment type="caution">
    <text evidence="1">The sequence shown here is derived from an EMBL/GenBank/DDBJ whole genome shotgun (WGS) entry which is preliminary data.</text>
</comment>
<dbReference type="Proteomes" id="UP000235965">
    <property type="component" value="Unassembled WGS sequence"/>
</dbReference>
<sequence length="78" mass="9281">MEVNVKSDRSMQQTPKYNIIYNLHSIYQNWYIREFITVDLKKHTNILITLITIITIYSSISRNLDNHHNNLPMECTPS</sequence>
<accession>A0A2J7QRZ6</accession>
<protein>
    <submittedName>
        <fullName evidence="1">Uncharacterized protein</fullName>
    </submittedName>
</protein>
<name>A0A2J7QRZ6_9NEOP</name>
<keyword evidence="2" id="KW-1185">Reference proteome</keyword>